<sequence length="93" mass="9939">MQDKSDFTSAHRLSAVETSPSTHYPQIPSTQTESNFSFNGDQGKPSAAFGETNINPYDEALQHIEASIELAAPPATIITTSSEIAQTNNVVAD</sequence>
<dbReference type="KEGG" id="qsa:O6P43_019175"/>
<feature type="compositionally biased region" description="Polar residues" evidence="1">
    <location>
        <begin position="16"/>
        <end position="40"/>
    </location>
</feature>
<proteinExistence type="predicted"/>
<reference evidence="2" key="1">
    <citation type="journal article" date="2023" name="Science">
        <title>Elucidation of the pathway for biosynthesis of saponin adjuvants from the soapbark tree.</title>
        <authorList>
            <person name="Reed J."/>
            <person name="Orme A."/>
            <person name="El-Demerdash A."/>
            <person name="Owen C."/>
            <person name="Martin L.B.B."/>
            <person name="Misra R.C."/>
            <person name="Kikuchi S."/>
            <person name="Rejzek M."/>
            <person name="Martin A.C."/>
            <person name="Harkess A."/>
            <person name="Leebens-Mack J."/>
            <person name="Louveau T."/>
            <person name="Stephenson M.J."/>
            <person name="Osbourn A."/>
        </authorList>
    </citation>
    <scope>NUCLEOTIDE SEQUENCE</scope>
    <source>
        <strain evidence="2">S10</strain>
    </source>
</reference>
<dbReference type="Proteomes" id="UP001163823">
    <property type="component" value="Chromosome 8"/>
</dbReference>
<dbReference type="AlphaFoldDB" id="A0AAD7LI97"/>
<evidence type="ECO:0000256" key="1">
    <source>
        <dbReference type="SAM" id="MobiDB-lite"/>
    </source>
</evidence>
<protein>
    <submittedName>
        <fullName evidence="2">Uncharacterized protein</fullName>
    </submittedName>
</protein>
<dbReference type="EMBL" id="JARAOO010000008">
    <property type="protein sequence ID" value="KAJ7958447.1"/>
    <property type="molecule type" value="Genomic_DNA"/>
</dbReference>
<comment type="caution">
    <text evidence="2">The sequence shown here is derived from an EMBL/GenBank/DDBJ whole genome shotgun (WGS) entry which is preliminary data.</text>
</comment>
<name>A0AAD7LI97_QUISA</name>
<feature type="region of interest" description="Disordered" evidence="1">
    <location>
        <begin position="1"/>
        <end position="54"/>
    </location>
</feature>
<accession>A0AAD7LI97</accession>
<evidence type="ECO:0000313" key="2">
    <source>
        <dbReference type="EMBL" id="KAJ7958447.1"/>
    </source>
</evidence>
<evidence type="ECO:0000313" key="3">
    <source>
        <dbReference type="Proteomes" id="UP001163823"/>
    </source>
</evidence>
<gene>
    <name evidence="2" type="ORF">O6P43_019175</name>
</gene>
<keyword evidence="3" id="KW-1185">Reference proteome</keyword>
<organism evidence="2 3">
    <name type="scientific">Quillaja saponaria</name>
    <name type="common">Soap bark tree</name>
    <dbReference type="NCBI Taxonomy" id="32244"/>
    <lineage>
        <taxon>Eukaryota</taxon>
        <taxon>Viridiplantae</taxon>
        <taxon>Streptophyta</taxon>
        <taxon>Embryophyta</taxon>
        <taxon>Tracheophyta</taxon>
        <taxon>Spermatophyta</taxon>
        <taxon>Magnoliopsida</taxon>
        <taxon>eudicotyledons</taxon>
        <taxon>Gunneridae</taxon>
        <taxon>Pentapetalae</taxon>
        <taxon>rosids</taxon>
        <taxon>fabids</taxon>
        <taxon>Fabales</taxon>
        <taxon>Quillajaceae</taxon>
        <taxon>Quillaja</taxon>
    </lineage>
</organism>